<protein>
    <submittedName>
        <fullName evidence="1">Uncharacterized protein</fullName>
    </submittedName>
</protein>
<evidence type="ECO:0000313" key="2">
    <source>
        <dbReference type="Proteomes" id="UP001362999"/>
    </source>
</evidence>
<sequence length="441" mass="48654">MDTFGAIQQEGEQVEGLYRPLVSHPCLSDMEGCCSKLPLLWSTVNISIWEDIGAYVYDLESNTYAPRPDFKDVHSSATADYFTTSALNAQLQLSLPLTLDIVVDIGDDEQGSLLRQALCSSMVESNRWGRLTLSWGAVRPQILSVLSELSGRLAQLQYLRLEPASPDACWPPCFAHIFAAAPRLLQLDANAPRQEDFGFTLGIPAYQLTHIELHASPGAILSLLQLHANTLIDAALVFDGSLRPSLPHLAPSVTLPYLKRLSLHGDPDCGCLVVPCLENLTLSGCIRNISTILDRSLCALQRLVLRHCDIEPSVLNSLLHHPSVATLLCLRIDLACCGKPVQAFITALAPPVVFTRYISFGLELSSVKHGLCEVDRKMICDTVECSWELAKERGSPLSVLILPNDIFSVPIQERFEQMRIDGLDINQLHNGIPVVWEGWSW</sequence>
<accession>A0AAV9ZJQ5</accession>
<organism evidence="1 2">
    <name type="scientific">Favolaschia claudopus</name>
    <dbReference type="NCBI Taxonomy" id="2862362"/>
    <lineage>
        <taxon>Eukaryota</taxon>
        <taxon>Fungi</taxon>
        <taxon>Dikarya</taxon>
        <taxon>Basidiomycota</taxon>
        <taxon>Agaricomycotina</taxon>
        <taxon>Agaricomycetes</taxon>
        <taxon>Agaricomycetidae</taxon>
        <taxon>Agaricales</taxon>
        <taxon>Marasmiineae</taxon>
        <taxon>Mycenaceae</taxon>
        <taxon>Favolaschia</taxon>
    </lineage>
</organism>
<proteinExistence type="predicted"/>
<dbReference type="AlphaFoldDB" id="A0AAV9ZJQ5"/>
<dbReference type="SUPFAM" id="SSF52047">
    <property type="entry name" value="RNI-like"/>
    <property type="match status" value="1"/>
</dbReference>
<dbReference type="EMBL" id="JAWWNJ010000137">
    <property type="protein sequence ID" value="KAK6984451.1"/>
    <property type="molecule type" value="Genomic_DNA"/>
</dbReference>
<name>A0AAV9ZJQ5_9AGAR</name>
<keyword evidence="2" id="KW-1185">Reference proteome</keyword>
<reference evidence="1 2" key="1">
    <citation type="journal article" date="2024" name="J Genomics">
        <title>Draft genome sequencing and assembly of Favolaschia claudopus CIRM-BRFM 2984 isolated from oak limbs.</title>
        <authorList>
            <person name="Navarro D."/>
            <person name="Drula E."/>
            <person name="Chaduli D."/>
            <person name="Cazenave R."/>
            <person name="Ahrendt S."/>
            <person name="Wang J."/>
            <person name="Lipzen A."/>
            <person name="Daum C."/>
            <person name="Barry K."/>
            <person name="Grigoriev I.V."/>
            <person name="Favel A."/>
            <person name="Rosso M.N."/>
            <person name="Martin F."/>
        </authorList>
    </citation>
    <scope>NUCLEOTIDE SEQUENCE [LARGE SCALE GENOMIC DNA]</scope>
    <source>
        <strain evidence="1 2">CIRM-BRFM 2984</strain>
    </source>
</reference>
<dbReference type="Proteomes" id="UP001362999">
    <property type="component" value="Unassembled WGS sequence"/>
</dbReference>
<evidence type="ECO:0000313" key="1">
    <source>
        <dbReference type="EMBL" id="KAK6984451.1"/>
    </source>
</evidence>
<gene>
    <name evidence="1" type="ORF">R3P38DRAFT_2806469</name>
</gene>
<comment type="caution">
    <text evidence="1">The sequence shown here is derived from an EMBL/GenBank/DDBJ whole genome shotgun (WGS) entry which is preliminary data.</text>
</comment>